<keyword evidence="1" id="KW-0812">Transmembrane</keyword>
<feature type="domain" description="EGF-like" evidence="2">
    <location>
        <begin position="391"/>
        <end position="423"/>
    </location>
</feature>
<feature type="domain" description="EGF-like" evidence="2">
    <location>
        <begin position="693"/>
        <end position="727"/>
    </location>
</feature>
<gene>
    <name evidence="3" type="ORF">EIN_441950</name>
</gene>
<dbReference type="PANTHER" id="PTHR45756:SF1">
    <property type="entry name" value="PROTEIN KINASE DOMAIN CONTAINING PROTEIN"/>
    <property type="match status" value="1"/>
</dbReference>
<sequence length="1329" mass="145904">MCVSCKKKIHNYEKCNSDNVDTQCLLCSNGFYSNGPQCVKCDTSCGDEGCVNGKCTNCKDNKILDKSGKCVEPTNCDSVDNSKCAVCKDGYYLYNNICVQKASNTPCNSIQITEDVCIGKEDAGCDEVLNGKCASCQSELILDNGMCKSCSSSIQNCTSCSTSSTESIMCSVCREGFFPEKTCKSCKMIYGCELCVNLLVGNVESTRICTKCLSGYYLQDGECLQIKNCVANTENECTKCEQNYIIEEDERKEYTTQLGCIATDGVFCTTCSDGFYLSPESRRYGKCERCGIVGCSLCNSTGSDCLSCDKTHFSTALPTSQCTECTTITIGCLECTSEHCTKCQDGYFIDATDHKCNSCKMIEGCTTCSLETGKCFKCLDGFYLVSGQCALCNNTIQKCGRCSSDSNCNSCKEGYFLEENMCHKCSEIDGCEICDESSRLCFKCKDYYTGLIDGNGYKCVDCETTHENCSSCSVDGNCTECKSSHMLKEGVCVECSTSNPNCHVCATTSSRCLSCGVGYGVDKNGQCQKCIDVNCLDCELYDKCSKCKEDTILTDGSCVSCSVDNCKTCDLNGFCVECKSSYYPNDGVCQSYDLSSLNCVETSTTRNECLKCNINYYLKLGKCYPCNLFDANCVECNYSTCLKCSEGTYPNGVGKYCTVDGCVKCKTKTSGSNVYPVCEICAPGYNLNLNDEFCYQNTIDNCEEYETNTNTCLKCKNGFALDGTTCQSCSNTLTNCEECASTSSCTTCSEGFTVGTDNTCHTCSDVMPNCDKCYSDTSKCKECAVGYYVTEDLTCSSCDSVISNCSECYNLGGVKCTKCNFESYIENGKCVEVKANEFKTSETTSKECRLQIQNCYSCNYTTSDTIFDTTAVECNRCLDGYGFVSSTTRVCEICHNEVDSSSVCITCENGCKRCFIKDNPTKEQSCVECEDGFALRNGKCPKIENREYCLDELHNVGCESCANYYSTVEIGTKCSPNNRNANCSFYNEKGECFEYNAKPKVSSSIKTEDASDVNCQEGEYQKGHCRCELCREGFVFDASNECKENSIANCLNENSNKCVRCLPTTLLGISNSETVCSKSATINNCEILSSTGCVKCESGYYMDGIECERCDKNCEQCDTNATTCISCYFGYKISCAKFLSDGGCAICQNGYYWQGRNCYKCGNNCTTCSQSEGNCLAYNIDNGFYQNDTNGIYCISVKELANCLKYDIFGCVQCENGYFLDRGKCEICAKNCELCVSSDFCQNCVDDYILTNRKCEYYTNIKYCASATNGLCSSCSPKYDLSIDKLSCIKHQNKALSIALPVVITVIIIIVLIVTLFVVCLLYTSHKLK</sequence>
<dbReference type="OrthoDB" id="26937at2759"/>
<feature type="domain" description="EGF-like" evidence="2">
    <location>
        <begin position="847"/>
        <end position="892"/>
    </location>
</feature>
<evidence type="ECO:0000256" key="1">
    <source>
        <dbReference type="SAM" id="Phobius"/>
    </source>
</evidence>
<dbReference type="VEuPathDB" id="AmoebaDB:EIN_441950"/>
<reference evidence="3 4" key="1">
    <citation type="submission" date="2012-10" db="EMBL/GenBank/DDBJ databases">
        <authorList>
            <person name="Zafar N."/>
            <person name="Inman J."/>
            <person name="Hall N."/>
            <person name="Lorenzi H."/>
            <person name="Caler E."/>
        </authorList>
    </citation>
    <scope>NUCLEOTIDE SEQUENCE [LARGE SCALE GENOMIC DNA]</scope>
    <source>
        <strain evidence="3 4">IP1</strain>
    </source>
</reference>
<evidence type="ECO:0000313" key="4">
    <source>
        <dbReference type="Proteomes" id="UP000014680"/>
    </source>
</evidence>
<dbReference type="InterPro" id="IPR009030">
    <property type="entry name" value="Growth_fac_rcpt_cys_sf"/>
</dbReference>
<organism evidence="3 4">
    <name type="scientific">Entamoeba invadens IP1</name>
    <dbReference type="NCBI Taxonomy" id="370355"/>
    <lineage>
        <taxon>Eukaryota</taxon>
        <taxon>Amoebozoa</taxon>
        <taxon>Evosea</taxon>
        <taxon>Archamoebae</taxon>
        <taxon>Mastigamoebida</taxon>
        <taxon>Entamoebidae</taxon>
        <taxon>Entamoeba</taxon>
    </lineage>
</organism>
<dbReference type="SUPFAM" id="SSF57184">
    <property type="entry name" value="Growth factor receptor domain"/>
    <property type="match status" value="9"/>
</dbReference>
<keyword evidence="4" id="KW-1185">Reference proteome</keyword>
<accession>A0A0A1UB72</accession>
<dbReference type="SMART" id="SM00181">
    <property type="entry name" value="EGF"/>
    <property type="match status" value="17"/>
</dbReference>
<feature type="domain" description="EGF-like" evidence="2">
    <location>
        <begin position="461"/>
        <end position="493"/>
    </location>
</feature>
<feature type="domain" description="EGF-like" evidence="2">
    <location>
        <begin position="991"/>
        <end position="1043"/>
    </location>
</feature>
<feature type="domain" description="EGF-like" evidence="2">
    <location>
        <begin position="728"/>
        <end position="761"/>
    </location>
</feature>
<dbReference type="GeneID" id="14891369"/>
<feature type="domain" description="EGF-like" evidence="2">
    <location>
        <begin position="424"/>
        <end position="460"/>
    </location>
</feature>
<evidence type="ECO:0000259" key="2">
    <source>
        <dbReference type="SMART" id="SM00181"/>
    </source>
</evidence>
<dbReference type="InterPro" id="IPR006212">
    <property type="entry name" value="Furin_repeat"/>
</dbReference>
<dbReference type="EMBL" id="KB206373">
    <property type="protein sequence ID" value="ELP92365.1"/>
    <property type="molecule type" value="Genomic_DNA"/>
</dbReference>
<dbReference type="InterPro" id="IPR000742">
    <property type="entry name" value="EGF"/>
</dbReference>
<dbReference type="SMART" id="SM00261">
    <property type="entry name" value="FU"/>
    <property type="match status" value="14"/>
</dbReference>
<proteinExistence type="predicted"/>
<feature type="domain" description="EGF-like" evidence="2">
    <location>
        <begin position="44"/>
        <end position="99"/>
    </location>
</feature>
<protein>
    <recommendedName>
        <fullName evidence="2">EGF-like domain-containing protein</fullName>
    </recommendedName>
</protein>
<feature type="domain" description="EGF-like" evidence="2">
    <location>
        <begin position="560"/>
        <end position="590"/>
    </location>
</feature>
<feature type="domain" description="EGF-like" evidence="2">
    <location>
        <begin position="762"/>
        <end position="796"/>
    </location>
</feature>
<feature type="domain" description="EGF-like" evidence="2">
    <location>
        <begin position="324"/>
        <end position="357"/>
    </location>
</feature>
<feature type="domain" description="EGF-like" evidence="2">
    <location>
        <begin position="149"/>
        <end position="184"/>
    </location>
</feature>
<dbReference type="KEGG" id="eiv:EIN_441950"/>
<name>A0A0A1UB72_ENTIV</name>
<dbReference type="RefSeq" id="XP_004259136.1">
    <property type="nucleotide sequence ID" value="XM_004259088.1"/>
</dbReference>
<evidence type="ECO:0000313" key="3">
    <source>
        <dbReference type="EMBL" id="ELP92365.1"/>
    </source>
</evidence>
<feature type="domain" description="EGF-like" evidence="2">
    <location>
        <begin position="906"/>
        <end position="941"/>
    </location>
</feature>
<keyword evidence="1" id="KW-0472">Membrane</keyword>
<feature type="domain" description="EGF-like" evidence="2">
    <location>
        <begin position="358"/>
        <end position="390"/>
    </location>
</feature>
<feature type="domain" description="EGF-like" evidence="2">
    <location>
        <begin position="185"/>
        <end position="224"/>
    </location>
</feature>
<dbReference type="Proteomes" id="UP000014680">
    <property type="component" value="Unassembled WGS sequence"/>
</dbReference>
<keyword evidence="1" id="KW-1133">Transmembrane helix</keyword>
<dbReference type="InterPro" id="IPR053215">
    <property type="entry name" value="TKL_Ser/Thr_kinase"/>
</dbReference>
<dbReference type="PANTHER" id="PTHR45756">
    <property type="entry name" value="PALMITOYLTRANSFERASE"/>
    <property type="match status" value="1"/>
</dbReference>
<feature type="domain" description="EGF-like" evidence="2">
    <location>
        <begin position="494"/>
        <end position="528"/>
    </location>
</feature>
<feature type="transmembrane region" description="Helical" evidence="1">
    <location>
        <begin position="1298"/>
        <end position="1323"/>
    </location>
</feature>
<feature type="domain" description="EGF-like" evidence="2">
    <location>
        <begin position="1227"/>
        <end position="1256"/>
    </location>
</feature>